<evidence type="ECO:0008006" key="4">
    <source>
        <dbReference type="Google" id="ProtNLM"/>
    </source>
</evidence>
<dbReference type="AlphaFoldDB" id="A0A9W8A0Q7"/>
<feature type="transmembrane region" description="Helical" evidence="1">
    <location>
        <begin position="261"/>
        <end position="283"/>
    </location>
</feature>
<feature type="transmembrane region" description="Helical" evidence="1">
    <location>
        <begin position="295"/>
        <end position="314"/>
    </location>
</feature>
<dbReference type="SUPFAM" id="SSF48097">
    <property type="entry name" value="Regulator of G-protein signaling, RGS"/>
    <property type="match status" value="1"/>
</dbReference>
<dbReference type="InterPro" id="IPR044926">
    <property type="entry name" value="RGS_subdomain_2"/>
</dbReference>
<comment type="caution">
    <text evidence="2">The sequence shown here is derived from an EMBL/GenBank/DDBJ whole genome shotgun (WGS) entry which is preliminary data.</text>
</comment>
<reference evidence="2" key="1">
    <citation type="submission" date="2022-07" db="EMBL/GenBank/DDBJ databases">
        <title>Phylogenomic reconstructions and comparative analyses of Kickxellomycotina fungi.</title>
        <authorList>
            <person name="Reynolds N.K."/>
            <person name="Stajich J.E."/>
            <person name="Barry K."/>
            <person name="Grigoriev I.V."/>
            <person name="Crous P."/>
            <person name="Smith M.E."/>
        </authorList>
    </citation>
    <scope>NUCLEOTIDE SEQUENCE</scope>
    <source>
        <strain evidence="2">RSA 861</strain>
    </source>
</reference>
<keyword evidence="1" id="KW-1133">Transmembrane helix</keyword>
<evidence type="ECO:0000256" key="1">
    <source>
        <dbReference type="SAM" id="Phobius"/>
    </source>
</evidence>
<accession>A0A9W8A0Q7</accession>
<sequence>MAVPVLPLLPGSNTVLSNGVGWVVLTVNLVLGLLSAAYIIFTTFMFYRLGLNVREIQLRSRGLTLLQSFAVLGWSLLSSTFSALNFIGYPCFLHWWGLNFCAVLIGYTLNARALRYVYLIHFNHAKTRADLGTAHSPDHEVLHVATDSTNHRAAVEPKPVNEKGHRFQVDVLHHSTFEISRSVSGQTTSSRSGSPPAPMRGFLGPWIGRHARFFQNDQGFYRLLLGFLAVFFIYVLLIQILSPRFSLSPVALKCHFSWEYYPMFVWIGAHVVVTYPIIVYHLWGRSDPYGICRDLLTVSLSVTAGSIMFFLWALTPEHVYQLVSRLLWVFLAVNIVHTSSVTLPVYRALRAQRQRRHRRREHRMAAQRMGELGFGTDSNLADGRGLARELEAALDRSSTYDGFNASFIKLLNEPSGLLQLRTWASECFCVELIFFLQEYQELKIFLDGAFPLVDPAAATASLVREVHLTKFERLSNVALNGPRPSQDSTTWNSAVKPLPPAHLGSNQPLLRIEGNPLLPCITSSIRETWELLDDDMTADVIRAEYPVADRPALRLAYIMFYQRFLDPTSDLCVNVSLRLRQDIDRDIQTGRFPITIFDDVHHDVMMLLYTEVFLKFYPI</sequence>
<dbReference type="InterPro" id="IPR036305">
    <property type="entry name" value="RGS_sf"/>
</dbReference>
<keyword evidence="1" id="KW-0812">Transmembrane</keyword>
<keyword evidence="1" id="KW-0472">Membrane</keyword>
<feature type="transmembrane region" description="Helical" evidence="1">
    <location>
        <begin position="93"/>
        <end position="110"/>
    </location>
</feature>
<feature type="transmembrane region" description="Helical" evidence="1">
    <location>
        <begin position="326"/>
        <end position="349"/>
    </location>
</feature>
<dbReference type="EMBL" id="JANBPT010000445">
    <property type="protein sequence ID" value="KAJ1920419.1"/>
    <property type="molecule type" value="Genomic_DNA"/>
</dbReference>
<organism evidence="2 3">
    <name type="scientific">Tieghemiomyces parasiticus</name>
    <dbReference type="NCBI Taxonomy" id="78921"/>
    <lineage>
        <taxon>Eukaryota</taxon>
        <taxon>Fungi</taxon>
        <taxon>Fungi incertae sedis</taxon>
        <taxon>Zoopagomycota</taxon>
        <taxon>Kickxellomycotina</taxon>
        <taxon>Dimargaritomycetes</taxon>
        <taxon>Dimargaritales</taxon>
        <taxon>Dimargaritaceae</taxon>
        <taxon>Tieghemiomyces</taxon>
    </lineage>
</organism>
<gene>
    <name evidence="2" type="ORF">IWQ60_007006</name>
</gene>
<proteinExistence type="predicted"/>
<feature type="transmembrane region" description="Helical" evidence="1">
    <location>
        <begin position="68"/>
        <end position="87"/>
    </location>
</feature>
<dbReference type="OrthoDB" id="196547at2759"/>
<protein>
    <recommendedName>
        <fullName evidence="4">RGS domain-containing protein</fullName>
    </recommendedName>
</protein>
<feature type="transmembrane region" description="Helical" evidence="1">
    <location>
        <begin position="219"/>
        <end position="241"/>
    </location>
</feature>
<evidence type="ECO:0000313" key="2">
    <source>
        <dbReference type="EMBL" id="KAJ1920419.1"/>
    </source>
</evidence>
<dbReference type="Gene3D" id="1.10.167.10">
    <property type="entry name" value="Regulator of G-protein Signalling 4, domain 2"/>
    <property type="match status" value="1"/>
</dbReference>
<feature type="transmembrane region" description="Helical" evidence="1">
    <location>
        <begin position="20"/>
        <end position="47"/>
    </location>
</feature>
<evidence type="ECO:0000313" key="3">
    <source>
        <dbReference type="Proteomes" id="UP001150569"/>
    </source>
</evidence>
<name>A0A9W8A0Q7_9FUNG</name>
<keyword evidence="3" id="KW-1185">Reference proteome</keyword>
<dbReference type="Proteomes" id="UP001150569">
    <property type="component" value="Unassembled WGS sequence"/>
</dbReference>